<evidence type="ECO:0000256" key="2">
    <source>
        <dbReference type="HAMAP-Rule" id="MF_00984"/>
    </source>
</evidence>
<comment type="caution">
    <text evidence="2">Lacks conserved residue(s) required for the propagation of feature annotation.</text>
</comment>
<dbReference type="NCBIfam" id="TIGR00621">
    <property type="entry name" value="ssb"/>
    <property type="match status" value="1"/>
</dbReference>
<proteinExistence type="inferred from homology"/>
<sequence>MNNVSLMGRLTRDPELRYTPNGAAVCRFNVAVDRRLSKERRQDAERNNQPTADFISCTAWNKTAELIANYFHKGDRIALTGRIQTGRYEDKDGKTVYTTDVIAETIDFVETANSSSQGQSAMQRPPVNSAYDQAQTQASREGSFRNFGSDSEDNEGFYHINNEDIPF</sequence>
<dbReference type="Gene3D" id="2.40.50.140">
    <property type="entry name" value="Nucleic acid-binding proteins"/>
    <property type="match status" value="1"/>
</dbReference>
<evidence type="ECO:0000256" key="1">
    <source>
        <dbReference type="ARBA" id="ARBA00023125"/>
    </source>
</evidence>
<gene>
    <name evidence="5" type="ORF">O6R05_01460</name>
</gene>
<feature type="compositionally biased region" description="Polar residues" evidence="4">
    <location>
        <begin position="113"/>
        <end position="122"/>
    </location>
</feature>
<keyword evidence="6" id="KW-1185">Reference proteome</keyword>
<dbReference type="PIRSF" id="PIRSF002070">
    <property type="entry name" value="SSB"/>
    <property type="match status" value="1"/>
</dbReference>
<organism evidence="5 6">
    <name type="scientific">Peptoniphilus equinus</name>
    <dbReference type="NCBI Taxonomy" id="3016343"/>
    <lineage>
        <taxon>Bacteria</taxon>
        <taxon>Bacillati</taxon>
        <taxon>Bacillota</taxon>
        <taxon>Tissierellia</taxon>
        <taxon>Tissierellales</taxon>
        <taxon>Peptoniphilaceae</taxon>
        <taxon>Peptoniphilus</taxon>
    </lineage>
</organism>
<feature type="region of interest" description="Disordered" evidence="4">
    <location>
        <begin position="113"/>
        <end position="167"/>
    </location>
</feature>
<evidence type="ECO:0000256" key="4">
    <source>
        <dbReference type="SAM" id="MobiDB-lite"/>
    </source>
</evidence>
<dbReference type="Proteomes" id="UP001210339">
    <property type="component" value="Chromosome"/>
</dbReference>
<dbReference type="InterPro" id="IPR000424">
    <property type="entry name" value="Primosome_PriB/ssb"/>
</dbReference>
<dbReference type="HAMAP" id="MF_00984">
    <property type="entry name" value="SSB"/>
    <property type="match status" value="1"/>
</dbReference>
<name>A0ABY7QTY7_9FIRM</name>
<dbReference type="GO" id="GO:0003677">
    <property type="term" value="F:DNA binding"/>
    <property type="evidence" value="ECO:0007669"/>
    <property type="project" value="UniProtKB-KW"/>
</dbReference>
<evidence type="ECO:0000256" key="3">
    <source>
        <dbReference type="PIRNR" id="PIRNR002070"/>
    </source>
</evidence>
<dbReference type="InterPro" id="IPR011344">
    <property type="entry name" value="ssDNA-bd"/>
</dbReference>
<dbReference type="PROSITE" id="PS50935">
    <property type="entry name" value="SSB"/>
    <property type="match status" value="1"/>
</dbReference>
<dbReference type="SUPFAM" id="SSF50249">
    <property type="entry name" value="Nucleic acid-binding proteins"/>
    <property type="match status" value="1"/>
</dbReference>
<dbReference type="Pfam" id="PF00436">
    <property type="entry name" value="SSB"/>
    <property type="match status" value="1"/>
</dbReference>
<evidence type="ECO:0000313" key="6">
    <source>
        <dbReference type="Proteomes" id="UP001210339"/>
    </source>
</evidence>
<dbReference type="CDD" id="cd04496">
    <property type="entry name" value="SSB_OBF"/>
    <property type="match status" value="1"/>
</dbReference>
<dbReference type="PANTHER" id="PTHR10302">
    <property type="entry name" value="SINGLE-STRANDED DNA-BINDING PROTEIN"/>
    <property type="match status" value="1"/>
</dbReference>
<accession>A0ABY7QTY7</accession>
<protein>
    <recommendedName>
        <fullName evidence="2 3">Single-stranded DNA-binding protein</fullName>
        <shortName evidence="2">SSB</shortName>
    </recommendedName>
</protein>
<comment type="subunit">
    <text evidence="2">Homotetramer.</text>
</comment>
<keyword evidence="1 2" id="KW-0238">DNA-binding</keyword>
<evidence type="ECO:0000313" key="5">
    <source>
        <dbReference type="EMBL" id="WBW50237.1"/>
    </source>
</evidence>
<feature type="compositionally biased region" description="Polar residues" evidence="4">
    <location>
        <begin position="130"/>
        <end position="140"/>
    </location>
</feature>
<dbReference type="InterPro" id="IPR012340">
    <property type="entry name" value="NA-bd_OB-fold"/>
</dbReference>
<dbReference type="PANTHER" id="PTHR10302:SF27">
    <property type="entry name" value="SINGLE-STRANDED DNA-BINDING PROTEIN"/>
    <property type="match status" value="1"/>
</dbReference>
<reference evidence="5 6" key="1">
    <citation type="submission" date="2023-01" db="EMBL/GenBank/DDBJ databases">
        <authorList>
            <person name="Lee S.H."/>
            <person name="Jung H.S."/>
            <person name="Yun J.U."/>
        </authorList>
    </citation>
    <scope>NUCLEOTIDE SEQUENCE [LARGE SCALE GENOMIC DNA]</scope>
    <source>
        <strain evidence="5 6">CBA3646</strain>
    </source>
</reference>
<dbReference type="RefSeq" id="WP_271191768.1">
    <property type="nucleotide sequence ID" value="NZ_CP115667.1"/>
</dbReference>
<dbReference type="EMBL" id="CP115667">
    <property type="protein sequence ID" value="WBW50237.1"/>
    <property type="molecule type" value="Genomic_DNA"/>
</dbReference>